<proteinExistence type="predicted"/>
<dbReference type="Proteomes" id="UP001501295">
    <property type="component" value="Unassembled WGS sequence"/>
</dbReference>
<dbReference type="Gene3D" id="3.30.530.20">
    <property type="match status" value="1"/>
</dbReference>
<keyword evidence="2" id="KW-1185">Reference proteome</keyword>
<dbReference type="EMBL" id="BAABLM010000007">
    <property type="protein sequence ID" value="GAA4682585.1"/>
    <property type="molecule type" value="Genomic_DNA"/>
</dbReference>
<reference evidence="2" key="1">
    <citation type="journal article" date="2019" name="Int. J. Syst. Evol. Microbiol.">
        <title>The Global Catalogue of Microorganisms (GCM) 10K type strain sequencing project: providing services to taxonomists for standard genome sequencing and annotation.</title>
        <authorList>
            <consortium name="The Broad Institute Genomics Platform"/>
            <consortium name="The Broad Institute Genome Sequencing Center for Infectious Disease"/>
            <person name="Wu L."/>
            <person name="Ma J."/>
        </authorList>
    </citation>
    <scope>NUCLEOTIDE SEQUENCE [LARGE SCALE GENOMIC DNA]</scope>
    <source>
        <strain evidence="2">JCM 18956</strain>
    </source>
</reference>
<dbReference type="SUPFAM" id="SSF55961">
    <property type="entry name" value="Bet v1-like"/>
    <property type="match status" value="1"/>
</dbReference>
<gene>
    <name evidence="1" type="ORF">GCM10025780_30190</name>
</gene>
<sequence length="167" mass="18446">MLITATDRTVPVIVQRRIGMSPADAFAIIAPIDLALVFHKWGPLPGVGGVKNQTGSWDEVGRSRNPQLTDGSTATETLTEYTAPHSFGYELTQFTNSLLSRLAIGVRGEWTFTPDGTETLIRWTYEFLPRPFRYVAVRRLLAPLWHGYMEAALASTVSAALRLAAVR</sequence>
<protein>
    <submittedName>
        <fullName evidence="1">SRPBCC family protein</fullName>
    </submittedName>
</protein>
<accession>A0ABP8W7H5</accession>
<dbReference type="InterPro" id="IPR023393">
    <property type="entry name" value="START-like_dom_sf"/>
</dbReference>
<evidence type="ECO:0000313" key="2">
    <source>
        <dbReference type="Proteomes" id="UP001501295"/>
    </source>
</evidence>
<organism evidence="1 2">
    <name type="scientific">Frondihabitans cladoniiphilus</name>
    <dbReference type="NCBI Taxonomy" id="715785"/>
    <lineage>
        <taxon>Bacteria</taxon>
        <taxon>Bacillati</taxon>
        <taxon>Actinomycetota</taxon>
        <taxon>Actinomycetes</taxon>
        <taxon>Micrococcales</taxon>
        <taxon>Microbacteriaceae</taxon>
        <taxon>Frondihabitans</taxon>
    </lineage>
</organism>
<dbReference type="InterPro" id="IPR019587">
    <property type="entry name" value="Polyketide_cyclase/dehydratase"/>
</dbReference>
<evidence type="ECO:0000313" key="1">
    <source>
        <dbReference type="EMBL" id="GAA4682585.1"/>
    </source>
</evidence>
<dbReference type="Pfam" id="PF10604">
    <property type="entry name" value="Polyketide_cyc2"/>
    <property type="match status" value="1"/>
</dbReference>
<comment type="caution">
    <text evidence="1">The sequence shown here is derived from an EMBL/GenBank/DDBJ whole genome shotgun (WGS) entry which is preliminary data.</text>
</comment>
<name>A0ABP8W7H5_9MICO</name>
<dbReference type="RefSeq" id="WP_345376745.1">
    <property type="nucleotide sequence ID" value="NZ_BAABLM010000007.1"/>
</dbReference>